<dbReference type="RefSeq" id="WP_379568755.1">
    <property type="nucleotide sequence ID" value="NZ_JBHUFV010000003.1"/>
</dbReference>
<proteinExistence type="predicted"/>
<dbReference type="EMBL" id="JBHUFV010000003">
    <property type="protein sequence ID" value="MFD1930404.1"/>
    <property type="molecule type" value="Genomic_DNA"/>
</dbReference>
<protein>
    <recommendedName>
        <fullName evidence="3">WXG100 family type VII secretion target</fullName>
    </recommendedName>
</protein>
<evidence type="ECO:0000313" key="2">
    <source>
        <dbReference type="Proteomes" id="UP001597368"/>
    </source>
</evidence>
<evidence type="ECO:0000313" key="1">
    <source>
        <dbReference type="EMBL" id="MFD1930404.1"/>
    </source>
</evidence>
<reference evidence="2" key="1">
    <citation type="journal article" date="2019" name="Int. J. Syst. Evol. Microbiol.">
        <title>The Global Catalogue of Microorganisms (GCM) 10K type strain sequencing project: providing services to taxonomists for standard genome sequencing and annotation.</title>
        <authorList>
            <consortium name="The Broad Institute Genomics Platform"/>
            <consortium name="The Broad Institute Genome Sequencing Center for Infectious Disease"/>
            <person name="Wu L."/>
            <person name="Ma J."/>
        </authorList>
    </citation>
    <scope>NUCLEOTIDE SEQUENCE [LARGE SCALE GENOMIC DNA]</scope>
    <source>
        <strain evidence="2">ICMP 6774ER</strain>
    </source>
</reference>
<name>A0ABW4SPV1_9ACTN</name>
<evidence type="ECO:0008006" key="3">
    <source>
        <dbReference type="Google" id="ProtNLM"/>
    </source>
</evidence>
<keyword evidence="2" id="KW-1185">Reference proteome</keyword>
<gene>
    <name evidence="1" type="ORF">ACFSKW_02830</name>
</gene>
<sequence>MVFNIGSQQGNINNVAGDQTIHGGQQAFVGGGPADWADRLAEALRGAGLRQEAAQAEAVQAELARAEPDRQAIAGRLTTIAQAVGAVAGAGTALREPLAALADWLGALGAPILRMIGL</sequence>
<organism evidence="1 2">
    <name type="scientific">Nonomuraea mangrovi</name>
    <dbReference type="NCBI Taxonomy" id="2316207"/>
    <lineage>
        <taxon>Bacteria</taxon>
        <taxon>Bacillati</taxon>
        <taxon>Actinomycetota</taxon>
        <taxon>Actinomycetes</taxon>
        <taxon>Streptosporangiales</taxon>
        <taxon>Streptosporangiaceae</taxon>
        <taxon>Nonomuraea</taxon>
    </lineage>
</organism>
<accession>A0ABW4SPV1</accession>
<dbReference type="Proteomes" id="UP001597368">
    <property type="component" value="Unassembled WGS sequence"/>
</dbReference>
<comment type="caution">
    <text evidence="1">The sequence shown here is derived from an EMBL/GenBank/DDBJ whole genome shotgun (WGS) entry which is preliminary data.</text>
</comment>